<evidence type="ECO:0000313" key="3">
    <source>
        <dbReference type="EMBL" id="MEB3052509.1"/>
    </source>
</evidence>
<gene>
    <name evidence="3" type="ORF">KV112_22770</name>
</gene>
<accession>A0ABU5YSV8</accession>
<sequence length="118" mass="12571">PPPPPAPPLSPGDSLAYMYLVAGLSQQARRAAGTSARRRKAPEPEAAAAPEEAAAAEEKAKVRRRRRAKHDMLGRGHEYMDLEDDFSPSGLTALSGDGFGGGVTTPMTPGTWALQYRQ</sequence>
<dbReference type="Pfam" id="PF18878">
    <property type="entry name" value="PPE-PPW"/>
    <property type="match status" value="1"/>
</dbReference>
<dbReference type="EMBL" id="JAYJJT010000066">
    <property type="protein sequence ID" value="MEB3052509.1"/>
    <property type="molecule type" value="Genomic_DNA"/>
</dbReference>
<evidence type="ECO:0000259" key="2">
    <source>
        <dbReference type="Pfam" id="PF18878"/>
    </source>
</evidence>
<name>A0ABU5YSV8_9MYCO</name>
<organism evidence="3 4">
    <name type="scientific">[Mycobacterium] zoologicum</name>
    <dbReference type="NCBI Taxonomy" id="2872311"/>
    <lineage>
        <taxon>Bacteria</taxon>
        <taxon>Bacillati</taxon>
        <taxon>Actinomycetota</taxon>
        <taxon>Actinomycetes</taxon>
        <taxon>Mycobacteriales</taxon>
        <taxon>Mycobacteriaceae</taxon>
        <taxon>Mycolicibacter</taxon>
    </lineage>
</organism>
<protein>
    <recommendedName>
        <fullName evidence="2">PPE-PPW subfamily C-terminal domain-containing protein</fullName>
    </recommendedName>
</protein>
<keyword evidence="4" id="KW-1185">Reference proteome</keyword>
<dbReference type="InterPro" id="IPR043641">
    <property type="entry name" value="PPE-PPW_C"/>
</dbReference>
<comment type="caution">
    <text evidence="3">The sequence shown here is derived from an EMBL/GenBank/DDBJ whole genome shotgun (WGS) entry which is preliminary data.</text>
</comment>
<feature type="non-terminal residue" evidence="3">
    <location>
        <position position="1"/>
    </location>
</feature>
<feature type="compositionally biased region" description="Low complexity" evidence="1">
    <location>
        <begin position="44"/>
        <end position="53"/>
    </location>
</feature>
<evidence type="ECO:0000256" key="1">
    <source>
        <dbReference type="SAM" id="MobiDB-lite"/>
    </source>
</evidence>
<proteinExistence type="predicted"/>
<feature type="domain" description="PPE-PPW subfamily C-terminal" evidence="2">
    <location>
        <begin position="84"/>
        <end position="112"/>
    </location>
</feature>
<reference evidence="3 4" key="1">
    <citation type="submission" date="2023-12" db="EMBL/GenBank/DDBJ databases">
        <title>Description of new species of Mycobacterium terrae complex isolated from sewage at the Sao Paulo Zoological Park Foundation in Brazil.</title>
        <authorList>
            <person name="Romagnoli C.L."/>
            <person name="Conceicao E.C."/>
            <person name="Machado E."/>
            <person name="Barreto L.B.P.F."/>
            <person name="Sharma A."/>
            <person name="Silva N.M."/>
            <person name="Marques L.E."/>
            <person name="Juliana M.A."/>
            <person name="Lourenco M.C.S."/>
            <person name="Digiampietri L.A."/>
            <person name="Suffys P.N."/>
            <person name="Viana-Niero C."/>
        </authorList>
    </citation>
    <scope>NUCLEOTIDE SEQUENCE [LARGE SCALE GENOMIC DNA]</scope>
    <source>
        <strain evidence="3 4">MYC123</strain>
    </source>
</reference>
<feature type="region of interest" description="Disordered" evidence="1">
    <location>
        <begin position="28"/>
        <end position="69"/>
    </location>
</feature>
<evidence type="ECO:0000313" key="4">
    <source>
        <dbReference type="Proteomes" id="UP001299046"/>
    </source>
</evidence>
<dbReference type="Proteomes" id="UP001299046">
    <property type="component" value="Unassembled WGS sequence"/>
</dbReference>